<dbReference type="Proteomes" id="UP001596114">
    <property type="component" value="Unassembled WGS sequence"/>
</dbReference>
<evidence type="ECO:0000256" key="2">
    <source>
        <dbReference type="ARBA" id="ARBA00022723"/>
    </source>
</evidence>
<dbReference type="InterPro" id="IPR009056">
    <property type="entry name" value="Cyt_c-like_dom"/>
</dbReference>
<reference evidence="8" key="1">
    <citation type="journal article" date="2019" name="Int. J. Syst. Evol. Microbiol.">
        <title>The Global Catalogue of Microorganisms (GCM) 10K type strain sequencing project: providing services to taxonomists for standard genome sequencing and annotation.</title>
        <authorList>
            <consortium name="The Broad Institute Genomics Platform"/>
            <consortium name="The Broad Institute Genome Sequencing Center for Infectious Disease"/>
            <person name="Wu L."/>
            <person name="Ma J."/>
        </authorList>
    </citation>
    <scope>NUCLEOTIDE SEQUENCE [LARGE SCALE GENOMIC DNA]</scope>
    <source>
        <strain evidence="8">CGMCC 1.16619</strain>
    </source>
</reference>
<protein>
    <submittedName>
        <fullName evidence="7">C-type cytochrome</fullName>
    </submittedName>
</protein>
<dbReference type="InterPro" id="IPR050597">
    <property type="entry name" value="Cytochrome_c_Oxidase_Subunit"/>
</dbReference>
<dbReference type="PANTHER" id="PTHR33751:SF11">
    <property type="entry name" value="BLL4483 PROTEIN"/>
    <property type="match status" value="1"/>
</dbReference>
<evidence type="ECO:0000256" key="5">
    <source>
        <dbReference type="SAM" id="SignalP"/>
    </source>
</evidence>
<dbReference type="EMBL" id="JBHSNF010000006">
    <property type="protein sequence ID" value="MFC5527795.1"/>
    <property type="molecule type" value="Genomic_DNA"/>
</dbReference>
<proteinExistence type="predicted"/>
<keyword evidence="1 4" id="KW-0349">Heme</keyword>
<feature type="chain" id="PRO_5046713989" evidence="5">
    <location>
        <begin position="29"/>
        <end position="225"/>
    </location>
</feature>
<evidence type="ECO:0000256" key="3">
    <source>
        <dbReference type="ARBA" id="ARBA00023004"/>
    </source>
</evidence>
<accession>A0ABW0QSP7</accession>
<evidence type="ECO:0000256" key="1">
    <source>
        <dbReference type="ARBA" id="ARBA00022617"/>
    </source>
</evidence>
<evidence type="ECO:0000259" key="6">
    <source>
        <dbReference type="PROSITE" id="PS51007"/>
    </source>
</evidence>
<sequence>MRHVDPRRTIFAGSLVVAAAWFASLALATDAATITRQGNGRGAAPCMACHGVDGAGQASAGYPRLAGLDAAYLQKQLEDFASGARSSPVMQVSAAALDADERRALARYYSGLPLPPALATPATPPPAADSVGAVLATRGRWASQVPACVQCHGPGGVGVGAHFPPLAGQPATYIATQLMAWQQGRRHNDPLQLMQHLSAALSAQDIHAVADWFAAQPLPAPGTAP</sequence>
<dbReference type="RefSeq" id="WP_377322743.1">
    <property type="nucleotide sequence ID" value="NZ_JBHSNF010000006.1"/>
</dbReference>
<dbReference type="Pfam" id="PF13442">
    <property type="entry name" value="Cytochrome_CBB3"/>
    <property type="match status" value="1"/>
</dbReference>
<dbReference type="InterPro" id="IPR036909">
    <property type="entry name" value="Cyt_c-like_dom_sf"/>
</dbReference>
<dbReference type="SUPFAM" id="SSF46626">
    <property type="entry name" value="Cytochrome c"/>
    <property type="match status" value="2"/>
</dbReference>
<evidence type="ECO:0000313" key="8">
    <source>
        <dbReference type="Proteomes" id="UP001596114"/>
    </source>
</evidence>
<keyword evidence="5" id="KW-0732">Signal</keyword>
<name>A0ABW0QSP7_9GAMM</name>
<dbReference type="Pfam" id="PF00034">
    <property type="entry name" value="Cytochrom_C"/>
    <property type="match status" value="1"/>
</dbReference>
<keyword evidence="8" id="KW-1185">Reference proteome</keyword>
<dbReference type="InterPro" id="IPR024167">
    <property type="entry name" value="Cytochrome_c4-like"/>
</dbReference>
<organism evidence="7 8">
    <name type="scientific">Rhodanobacter ginsengisoli</name>
    <dbReference type="NCBI Taxonomy" id="418646"/>
    <lineage>
        <taxon>Bacteria</taxon>
        <taxon>Pseudomonadati</taxon>
        <taxon>Pseudomonadota</taxon>
        <taxon>Gammaproteobacteria</taxon>
        <taxon>Lysobacterales</taxon>
        <taxon>Rhodanobacteraceae</taxon>
        <taxon>Rhodanobacter</taxon>
    </lineage>
</organism>
<dbReference type="PROSITE" id="PS51007">
    <property type="entry name" value="CYTC"/>
    <property type="match status" value="2"/>
</dbReference>
<keyword evidence="3 4" id="KW-0408">Iron</keyword>
<dbReference type="PIRSF" id="PIRSF000005">
    <property type="entry name" value="Cytochrome_c4"/>
    <property type="match status" value="1"/>
</dbReference>
<keyword evidence="2 4" id="KW-0479">Metal-binding</keyword>
<evidence type="ECO:0000313" key="7">
    <source>
        <dbReference type="EMBL" id="MFC5527795.1"/>
    </source>
</evidence>
<dbReference type="PANTHER" id="PTHR33751">
    <property type="entry name" value="CBB3-TYPE CYTOCHROME C OXIDASE SUBUNIT FIXP"/>
    <property type="match status" value="1"/>
</dbReference>
<feature type="domain" description="Cytochrome c" evidence="6">
    <location>
        <begin position="134"/>
        <end position="217"/>
    </location>
</feature>
<dbReference type="Gene3D" id="1.10.760.10">
    <property type="entry name" value="Cytochrome c-like domain"/>
    <property type="match status" value="2"/>
</dbReference>
<feature type="signal peptide" evidence="5">
    <location>
        <begin position="1"/>
        <end position="28"/>
    </location>
</feature>
<feature type="domain" description="Cytochrome c" evidence="6">
    <location>
        <begin position="26"/>
        <end position="113"/>
    </location>
</feature>
<comment type="caution">
    <text evidence="7">The sequence shown here is derived from an EMBL/GenBank/DDBJ whole genome shotgun (WGS) entry which is preliminary data.</text>
</comment>
<gene>
    <name evidence="7" type="ORF">ACFPPA_18770</name>
</gene>
<evidence type="ECO:0000256" key="4">
    <source>
        <dbReference type="PROSITE-ProRule" id="PRU00433"/>
    </source>
</evidence>